<proteinExistence type="predicted"/>
<name>A0A0A9EB79_ARUDO</name>
<dbReference type="EMBL" id="GBRH01202740">
    <property type="protein sequence ID" value="JAD95155.1"/>
    <property type="molecule type" value="Transcribed_RNA"/>
</dbReference>
<reference evidence="1" key="2">
    <citation type="journal article" date="2015" name="Data Brief">
        <title>Shoot transcriptome of the giant reed, Arundo donax.</title>
        <authorList>
            <person name="Barrero R.A."/>
            <person name="Guerrero F.D."/>
            <person name="Moolhuijzen P."/>
            <person name="Goolsby J.A."/>
            <person name="Tidwell J."/>
            <person name="Bellgard S.E."/>
            <person name="Bellgard M.I."/>
        </authorList>
    </citation>
    <scope>NUCLEOTIDE SEQUENCE</scope>
    <source>
        <tissue evidence="1">Shoot tissue taken approximately 20 cm above the soil surface</tissue>
    </source>
</reference>
<evidence type="ECO:0000313" key="1">
    <source>
        <dbReference type="EMBL" id="JAD95155.1"/>
    </source>
</evidence>
<accession>A0A0A9EB79</accession>
<protein>
    <submittedName>
        <fullName evidence="1">Uncharacterized protein</fullName>
    </submittedName>
</protein>
<organism evidence="1">
    <name type="scientific">Arundo donax</name>
    <name type="common">Giant reed</name>
    <name type="synonym">Donax arundinaceus</name>
    <dbReference type="NCBI Taxonomy" id="35708"/>
    <lineage>
        <taxon>Eukaryota</taxon>
        <taxon>Viridiplantae</taxon>
        <taxon>Streptophyta</taxon>
        <taxon>Embryophyta</taxon>
        <taxon>Tracheophyta</taxon>
        <taxon>Spermatophyta</taxon>
        <taxon>Magnoliopsida</taxon>
        <taxon>Liliopsida</taxon>
        <taxon>Poales</taxon>
        <taxon>Poaceae</taxon>
        <taxon>PACMAD clade</taxon>
        <taxon>Arundinoideae</taxon>
        <taxon>Arundineae</taxon>
        <taxon>Arundo</taxon>
    </lineage>
</organism>
<dbReference type="AlphaFoldDB" id="A0A0A9EB79"/>
<reference evidence="1" key="1">
    <citation type="submission" date="2014-09" db="EMBL/GenBank/DDBJ databases">
        <authorList>
            <person name="Magalhaes I.L.F."/>
            <person name="Oliveira U."/>
            <person name="Santos F.R."/>
            <person name="Vidigal T.H.D.A."/>
            <person name="Brescovit A.D."/>
            <person name="Santos A.J."/>
        </authorList>
    </citation>
    <scope>NUCLEOTIDE SEQUENCE</scope>
    <source>
        <tissue evidence="1">Shoot tissue taken approximately 20 cm above the soil surface</tissue>
    </source>
</reference>
<sequence>MGGARWGLWSGMEKRRKGTAEEEWRSEMLIVGSSRSRCGKTRRSMAVVLGGEETKELGLWKDWKWLAIWWLVDWHGGGEERCGPIYSRRRSVAGSMAVRGAEKYLPLSSMAMGQLRRLWCAVRGQLQRLSGMRQLETAMIIGRGLGRA</sequence>